<evidence type="ECO:0000256" key="6">
    <source>
        <dbReference type="SAM" id="MobiDB-lite"/>
    </source>
</evidence>
<gene>
    <name evidence="9" type="ORF">AW06_002071</name>
</gene>
<reference evidence="9" key="1">
    <citation type="submission" date="2014-02" db="EMBL/GenBank/DDBJ databases">
        <title>Expanding our view of genomic diversity in Candidatus Accumulibacter clades.</title>
        <authorList>
            <person name="Skennerton C.T."/>
            <person name="Barr J.J."/>
            <person name="Slater F.R."/>
            <person name="Bond P.L."/>
            <person name="Tyson G.W."/>
        </authorList>
    </citation>
    <scope>NUCLEOTIDE SEQUENCE [LARGE SCALE GENOMIC DNA]</scope>
</reference>
<organism evidence="9 10">
    <name type="scientific">Candidatus Accumulibacter cognatus</name>
    <dbReference type="NCBI Taxonomy" id="2954383"/>
    <lineage>
        <taxon>Bacteria</taxon>
        <taxon>Pseudomonadati</taxon>
        <taxon>Pseudomonadota</taxon>
        <taxon>Betaproteobacteria</taxon>
        <taxon>Candidatus Accumulibacter</taxon>
    </lineage>
</organism>
<evidence type="ECO:0000313" key="10">
    <source>
        <dbReference type="Proteomes" id="UP000021315"/>
    </source>
</evidence>
<dbReference type="RefSeq" id="WP_138677850.1">
    <property type="nucleotide sequence ID" value="NZ_JDST02000044.1"/>
</dbReference>
<feature type="transmembrane region" description="Helical" evidence="7">
    <location>
        <begin position="157"/>
        <end position="177"/>
    </location>
</feature>
<evidence type="ECO:0000256" key="3">
    <source>
        <dbReference type="ARBA" id="ARBA00022692"/>
    </source>
</evidence>
<dbReference type="SUPFAM" id="SSF103481">
    <property type="entry name" value="Multidrug resistance efflux transporter EmrE"/>
    <property type="match status" value="2"/>
</dbReference>
<dbReference type="GO" id="GO:0005886">
    <property type="term" value="C:plasma membrane"/>
    <property type="evidence" value="ECO:0007669"/>
    <property type="project" value="UniProtKB-SubCell"/>
</dbReference>
<feature type="transmembrane region" description="Helical" evidence="7">
    <location>
        <begin position="45"/>
        <end position="63"/>
    </location>
</feature>
<dbReference type="EMBL" id="JDST02000044">
    <property type="protein sequence ID" value="KFB76801.1"/>
    <property type="molecule type" value="Genomic_DNA"/>
</dbReference>
<evidence type="ECO:0000256" key="7">
    <source>
        <dbReference type="SAM" id="Phobius"/>
    </source>
</evidence>
<feature type="transmembrane region" description="Helical" evidence="7">
    <location>
        <begin position="280"/>
        <end position="297"/>
    </location>
</feature>
<feature type="transmembrane region" description="Helical" evidence="7">
    <location>
        <begin position="223"/>
        <end position="242"/>
    </location>
</feature>
<keyword evidence="2" id="KW-1003">Cell membrane</keyword>
<feature type="domain" description="EamA" evidence="8">
    <location>
        <begin position="162"/>
        <end position="297"/>
    </location>
</feature>
<evidence type="ECO:0000259" key="8">
    <source>
        <dbReference type="Pfam" id="PF00892"/>
    </source>
</evidence>
<keyword evidence="5 7" id="KW-0472">Membrane</keyword>
<feature type="transmembrane region" description="Helical" evidence="7">
    <location>
        <begin position="254"/>
        <end position="274"/>
    </location>
</feature>
<feature type="transmembrane region" description="Helical" evidence="7">
    <location>
        <begin position="107"/>
        <end position="124"/>
    </location>
</feature>
<feature type="domain" description="EamA" evidence="8">
    <location>
        <begin position="11"/>
        <end position="146"/>
    </location>
</feature>
<keyword evidence="3 7" id="KW-0812">Transmembrane</keyword>
<evidence type="ECO:0000256" key="5">
    <source>
        <dbReference type="ARBA" id="ARBA00023136"/>
    </source>
</evidence>
<accession>A0A080M738</accession>
<evidence type="ECO:0000256" key="4">
    <source>
        <dbReference type="ARBA" id="ARBA00022989"/>
    </source>
</evidence>
<feature type="region of interest" description="Disordered" evidence="6">
    <location>
        <begin position="306"/>
        <end position="327"/>
    </location>
</feature>
<keyword evidence="4 7" id="KW-1133">Transmembrane helix</keyword>
<dbReference type="Pfam" id="PF00892">
    <property type="entry name" value="EamA"/>
    <property type="match status" value="2"/>
</dbReference>
<dbReference type="Gene3D" id="1.10.3730.20">
    <property type="match status" value="1"/>
</dbReference>
<dbReference type="InterPro" id="IPR037185">
    <property type="entry name" value="EmrE-like"/>
</dbReference>
<keyword evidence="10" id="KW-1185">Reference proteome</keyword>
<proteinExistence type="predicted"/>
<sequence length="327" mass="34861">MPWKHWSAERIGIALAVLAAFGFSFKAIFVKLAYAAASVHAITLLTLRMSFTLPIVLCVSLWVGRSTPRLARSDWGLLILLGLLGYYGASILDFVGLQYISAALERLILFIYPTLTVLIGWLFMGKRLQRRQVAALVLSYAGIGLAFAHDLEVAGDVHTVLIGAAFVFGSALSYAMYSAGTETAIRRLGAIRFAALAMTVSTVATQIHFLVSQPLSALVQPMPVYLCGIGMAIFSTALPVFWQSAAIRRIGSAQAVLIGTLGPVLTIFFGWGLLDEPVSLPQLMGAGLVLAGVLMVVRRATTSHTGRGYAGTAQSARSQTGSGGLLR</sequence>
<name>A0A080M738_9PROT</name>
<feature type="transmembrane region" description="Helical" evidence="7">
    <location>
        <begin position="75"/>
        <end position="101"/>
    </location>
</feature>
<dbReference type="PANTHER" id="PTHR42920:SF5">
    <property type="entry name" value="EAMA DOMAIN-CONTAINING PROTEIN"/>
    <property type="match status" value="1"/>
</dbReference>
<dbReference type="Proteomes" id="UP000021315">
    <property type="component" value="Unassembled WGS sequence"/>
</dbReference>
<comment type="caution">
    <text evidence="9">The sequence shown here is derived from an EMBL/GenBank/DDBJ whole genome shotgun (WGS) entry which is preliminary data.</text>
</comment>
<dbReference type="AlphaFoldDB" id="A0A080M738"/>
<dbReference type="InterPro" id="IPR051258">
    <property type="entry name" value="Diverse_Substrate_Transporter"/>
</dbReference>
<feature type="transmembrane region" description="Helical" evidence="7">
    <location>
        <begin position="133"/>
        <end position="151"/>
    </location>
</feature>
<protein>
    <submittedName>
        <fullName evidence="9">Carboxylate/amino acid/amine transporter</fullName>
    </submittedName>
</protein>
<evidence type="ECO:0000256" key="2">
    <source>
        <dbReference type="ARBA" id="ARBA00022475"/>
    </source>
</evidence>
<feature type="transmembrane region" description="Helical" evidence="7">
    <location>
        <begin position="189"/>
        <end position="211"/>
    </location>
</feature>
<dbReference type="PANTHER" id="PTHR42920">
    <property type="entry name" value="OS03G0707200 PROTEIN-RELATED"/>
    <property type="match status" value="1"/>
</dbReference>
<evidence type="ECO:0000313" key="9">
    <source>
        <dbReference type="EMBL" id="KFB76801.1"/>
    </source>
</evidence>
<comment type="subcellular location">
    <subcellularLocation>
        <location evidence="1">Cell membrane</location>
        <topology evidence="1">Multi-pass membrane protein</topology>
    </subcellularLocation>
</comment>
<evidence type="ECO:0000256" key="1">
    <source>
        <dbReference type="ARBA" id="ARBA00004651"/>
    </source>
</evidence>
<dbReference type="InterPro" id="IPR000620">
    <property type="entry name" value="EamA_dom"/>
</dbReference>